<dbReference type="InterPro" id="IPR004840">
    <property type="entry name" value="Amino_acid_permease_CS"/>
</dbReference>
<proteinExistence type="predicted"/>
<feature type="transmembrane region" description="Helical" evidence="7">
    <location>
        <begin position="225"/>
        <end position="246"/>
    </location>
</feature>
<dbReference type="PANTHER" id="PTHR43341">
    <property type="entry name" value="AMINO ACID PERMEASE"/>
    <property type="match status" value="1"/>
</dbReference>
<feature type="transmembrane region" description="Helical" evidence="7">
    <location>
        <begin position="111"/>
        <end position="133"/>
    </location>
</feature>
<dbReference type="Gene3D" id="1.20.1740.10">
    <property type="entry name" value="Amino acid/polyamine transporter I"/>
    <property type="match status" value="1"/>
</dbReference>
<dbReference type="Pfam" id="PF00324">
    <property type="entry name" value="AA_permease"/>
    <property type="match status" value="1"/>
</dbReference>
<comment type="subcellular location">
    <subcellularLocation>
        <location evidence="1">Membrane</location>
        <topology evidence="1">Multi-pass membrane protein</topology>
    </subcellularLocation>
</comment>
<dbReference type="PROSITE" id="PS00218">
    <property type="entry name" value="AMINO_ACID_PERMEASE_1"/>
    <property type="match status" value="1"/>
</dbReference>
<feature type="transmembrane region" description="Helical" evidence="7">
    <location>
        <begin position="371"/>
        <end position="388"/>
    </location>
</feature>
<evidence type="ECO:0000313" key="10">
    <source>
        <dbReference type="Proteomes" id="UP000766486"/>
    </source>
</evidence>
<organism evidence="9 10">
    <name type="scientific">Bionectria ochroleuca</name>
    <name type="common">Gliocladium roseum</name>
    <dbReference type="NCBI Taxonomy" id="29856"/>
    <lineage>
        <taxon>Eukaryota</taxon>
        <taxon>Fungi</taxon>
        <taxon>Dikarya</taxon>
        <taxon>Ascomycota</taxon>
        <taxon>Pezizomycotina</taxon>
        <taxon>Sordariomycetes</taxon>
        <taxon>Hypocreomycetidae</taxon>
        <taxon>Hypocreales</taxon>
        <taxon>Bionectriaceae</taxon>
        <taxon>Clonostachys</taxon>
    </lineage>
</organism>
<feature type="transmembrane region" description="Helical" evidence="7">
    <location>
        <begin position="442"/>
        <end position="465"/>
    </location>
</feature>
<dbReference type="EMBL" id="CABFNS010000758">
    <property type="protein sequence ID" value="VUC26860.1"/>
    <property type="molecule type" value="Genomic_DNA"/>
</dbReference>
<evidence type="ECO:0000256" key="1">
    <source>
        <dbReference type="ARBA" id="ARBA00004141"/>
    </source>
</evidence>
<sequence length="547" mass="59410">MSDTSAKKSAVAVGEMPAEAGDSMSLNGDYGAESQLRRTLGTRHLAMIGVGSSIGMGLWLGSGTSLLKAGPVSMFLGYILSGTIIWSVSHSIGEMCIMYPLPSAFVQWTNMFVDPAASFALGWAYWFSFWITIANELQAIVTVLSFWTTAVQAVVLITVFWVVIAAINIGAVKWFAEIEVVSATIKFGFIFVVIISGIVLSAGGGPKGGYPPVEGGKTGFEYWQTTPFINGFKGFLSIMPTCIFALSGSENAGLVASETKNPRRSVPKAVKSMWVRLALFYILGSFIIGINVSPKDSNLFGSSGTNASPFVIMYQNCGVEPLAHIMNAVIFISVLSNGGISAYCGARTLVGLSQIGMAPKQLQKADSWGRPWYGLIPTLLIGGGLAYLNVSNSGAVVFGWFSNLTALFSLFGWAMICLSHLRMRYAWKTQGREVSDLPWSSWAFPWSAYWGLGWSVVLIIVQFYISVWPLGKTPSAANFFSSYVSTVAIIVLYIGAKIYYRGRRWIDASTIDLDSARRFYPAADLEAEAEKKKNKGMIKKVVRTAFF</sequence>
<evidence type="ECO:0000256" key="2">
    <source>
        <dbReference type="ARBA" id="ARBA00022448"/>
    </source>
</evidence>
<keyword evidence="2" id="KW-0813">Transport</keyword>
<evidence type="ECO:0000256" key="7">
    <source>
        <dbReference type="SAM" id="Phobius"/>
    </source>
</evidence>
<accession>A0ABY6U6X0</accession>
<evidence type="ECO:0000256" key="5">
    <source>
        <dbReference type="ARBA" id="ARBA00022989"/>
    </source>
</evidence>
<keyword evidence="6 7" id="KW-0472">Membrane</keyword>
<feature type="transmembrane region" description="Helical" evidence="7">
    <location>
        <begin position="477"/>
        <end position="496"/>
    </location>
</feature>
<evidence type="ECO:0000313" key="9">
    <source>
        <dbReference type="EMBL" id="VUC26860.1"/>
    </source>
</evidence>
<comment type="caution">
    <text evidence="9">The sequence shown here is derived from an EMBL/GenBank/DDBJ whole genome shotgun (WGS) entry which is preliminary data.</text>
</comment>
<feature type="transmembrane region" description="Helical" evidence="7">
    <location>
        <begin position="187"/>
        <end position="205"/>
    </location>
</feature>
<feature type="transmembrane region" description="Helical" evidence="7">
    <location>
        <begin position="75"/>
        <end position="99"/>
    </location>
</feature>
<feature type="transmembrane region" description="Helical" evidence="7">
    <location>
        <begin position="45"/>
        <end position="63"/>
    </location>
</feature>
<keyword evidence="4" id="KW-0029">Amino-acid transport</keyword>
<keyword evidence="3 7" id="KW-0812">Transmembrane</keyword>
<keyword evidence="5 7" id="KW-1133">Transmembrane helix</keyword>
<dbReference type="InterPro" id="IPR050524">
    <property type="entry name" value="APC_YAT"/>
</dbReference>
<dbReference type="PANTHER" id="PTHR43341:SF37">
    <property type="entry name" value="AMINO ACID TRANSPORTER (EUROFUNG)"/>
    <property type="match status" value="1"/>
</dbReference>
<evidence type="ECO:0000259" key="8">
    <source>
        <dbReference type="Pfam" id="PF00324"/>
    </source>
</evidence>
<protein>
    <recommendedName>
        <fullName evidence="8">Amino acid permease/ SLC12A domain-containing protein</fullName>
    </recommendedName>
</protein>
<evidence type="ECO:0000256" key="6">
    <source>
        <dbReference type="ARBA" id="ARBA00023136"/>
    </source>
</evidence>
<reference evidence="9 10" key="1">
    <citation type="submission" date="2019-06" db="EMBL/GenBank/DDBJ databases">
        <authorList>
            <person name="Broberg M."/>
        </authorList>
    </citation>
    <scope>NUCLEOTIDE SEQUENCE [LARGE SCALE GENOMIC DNA]</scope>
</reference>
<feature type="transmembrane region" description="Helical" evidence="7">
    <location>
        <begin position="400"/>
        <end position="421"/>
    </location>
</feature>
<gene>
    <name evidence="9" type="ORF">CLO192961_LOCUS197987</name>
</gene>
<feature type="domain" description="Amino acid permease/ SLC12A" evidence="8">
    <location>
        <begin position="44"/>
        <end position="503"/>
    </location>
</feature>
<evidence type="ECO:0000256" key="3">
    <source>
        <dbReference type="ARBA" id="ARBA00022692"/>
    </source>
</evidence>
<feature type="transmembrane region" description="Helical" evidence="7">
    <location>
        <begin position="273"/>
        <end position="292"/>
    </location>
</feature>
<dbReference type="InterPro" id="IPR004841">
    <property type="entry name" value="AA-permease/SLC12A_dom"/>
</dbReference>
<keyword evidence="10" id="KW-1185">Reference proteome</keyword>
<dbReference type="Proteomes" id="UP000766486">
    <property type="component" value="Unassembled WGS sequence"/>
</dbReference>
<name>A0ABY6U6X0_BIOOC</name>
<feature type="transmembrane region" description="Helical" evidence="7">
    <location>
        <begin position="153"/>
        <end position="175"/>
    </location>
</feature>
<evidence type="ECO:0000256" key="4">
    <source>
        <dbReference type="ARBA" id="ARBA00022970"/>
    </source>
</evidence>
<dbReference type="PIRSF" id="PIRSF006060">
    <property type="entry name" value="AA_transporter"/>
    <property type="match status" value="1"/>
</dbReference>
<feature type="transmembrane region" description="Helical" evidence="7">
    <location>
        <begin position="328"/>
        <end position="350"/>
    </location>
</feature>